<proteinExistence type="predicted"/>
<feature type="signal peptide" evidence="2">
    <location>
        <begin position="1"/>
        <end position="19"/>
    </location>
</feature>
<evidence type="ECO:0008006" key="5">
    <source>
        <dbReference type="Google" id="ProtNLM"/>
    </source>
</evidence>
<organism evidence="3 4">
    <name type="scientific">Stenotrophomonas bentonitica</name>
    <dbReference type="NCBI Taxonomy" id="1450134"/>
    <lineage>
        <taxon>Bacteria</taxon>
        <taxon>Pseudomonadati</taxon>
        <taxon>Pseudomonadota</taxon>
        <taxon>Gammaproteobacteria</taxon>
        <taxon>Lysobacterales</taxon>
        <taxon>Lysobacteraceae</taxon>
        <taxon>Stenotrophomonas</taxon>
    </lineage>
</organism>
<dbReference type="EMBL" id="JBBYHY010000001">
    <property type="protein sequence ID" value="MEL3952339.1"/>
    <property type="molecule type" value="Genomic_DNA"/>
</dbReference>
<evidence type="ECO:0000313" key="3">
    <source>
        <dbReference type="EMBL" id="MEL3952339.1"/>
    </source>
</evidence>
<gene>
    <name evidence="3" type="ORF">AAE039_02015</name>
</gene>
<feature type="compositionally biased region" description="Basic and acidic residues" evidence="1">
    <location>
        <begin position="138"/>
        <end position="159"/>
    </location>
</feature>
<name>A0ABU9JIJ2_9GAMM</name>
<feature type="region of interest" description="Disordered" evidence="1">
    <location>
        <begin position="118"/>
        <end position="159"/>
    </location>
</feature>
<keyword evidence="4" id="KW-1185">Reference proteome</keyword>
<evidence type="ECO:0000256" key="2">
    <source>
        <dbReference type="SAM" id="SignalP"/>
    </source>
</evidence>
<evidence type="ECO:0000313" key="4">
    <source>
        <dbReference type="Proteomes" id="UP001455088"/>
    </source>
</evidence>
<protein>
    <recommendedName>
        <fullName evidence="5">Secreted protein</fullName>
    </recommendedName>
</protein>
<dbReference type="Proteomes" id="UP001455088">
    <property type="component" value="Unassembled WGS sequence"/>
</dbReference>
<sequence length="159" mass="17863">MHRIIAVALLGCLSLGAHAKPPANPDEAAMALADDAPVAEQLAKVERALHSEDYSELSVADKSRVQAALDRIRTRMAGRERFDQLTPPQKVEVFNDQEVVNTLMTNAKEDSRMVCRSERPIGSNRPQRTCMTVAQRRQATEDARQMKRELRISEPKDDR</sequence>
<comment type="caution">
    <text evidence="3">The sequence shown here is derived from an EMBL/GenBank/DDBJ whole genome shotgun (WGS) entry which is preliminary data.</text>
</comment>
<feature type="chain" id="PRO_5047260747" description="Secreted protein" evidence="2">
    <location>
        <begin position="20"/>
        <end position="159"/>
    </location>
</feature>
<evidence type="ECO:0000256" key="1">
    <source>
        <dbReference type="SAM" id="MobiDB-lite"/>
    </source>
</evidence>
<keyword evidence="2" id="KW-0732">Signal</keyword>
<reference evidence="3 4" key="1">
    <citation type="submission" date="2024-04" db="EMBL/GenBank/DDBJ databases">
        <title>Bacterial endophytes with biocontrol capabilities against important plant pathogens.</title>
        <authorList>
            <person name="Alayande K.A."/>
        </authorList>
    </citation>
    <scope>NUCLEOTIDE SEQUENCE [LARGE SCALE GENOMIC DNA]</scope>
    <source>
        <strain evidence="3 4">KV22</strain>
    </source>
</reference>
<feature type="compositionally biased region" description="Polar residues" evidence="1">
    <location>
        <begin position="124"/>
        <end position="137"/>
    </location>
</feature>
<accession>A0ABU9JIJ2</accession>
<dbReference type="RefSeq" id="WP_070471404.1">
    <property type="nucleotide sequence ID" value="NZ_JBBYHY010000001.1"/>
</dbReference>